<dbReference type="PANTHER" id="PTHR43775">
    <property type="entry name" value="FATTY ACID SYNTHASE"/>
    <property type="match status" value="1"/>
</dbReference>
<feature type="active site" description="Proton acceptor; for dehydratase activity" evidence="4">
    <location>
        <position position="1266"/>
    </location>
</feature>
<gene>
    <name evidence="9" type="primary">pks1</name>
    <name evidence="9" type="ORF">OC846_002977</name>
</gene>
<evidence type="ECO:0000259" key="7">
    <source>
        <dbReference type="PROSITE" id="PS52004"/>
    </source>
</evidence>
<dbReference type="Gene3D" id="1.10.1200.10">
    <property type="entry name" value="ACP-like"/>
    <property type="match status" value="2"/>
</dbReference>
<evidence type="ECO:0000256" key="2">
    <source>
        <dbReference type="ARBA" id="ARBA00022553"/>
    </source>
</evidence>
<dbReference type="SMART" id="SM00826">
    <property type="entry name" value="PKS_DH"/>
    <property type="match status" value="1"/>
</dbReference>
<dbReference type="Gene3D" id="3.40.366.10">
    <property type="entry name" value="Malonyl-Coenzyme A Acyl Carrier Protein, domain 2"/>
    <property type="match status" value="3"/>
</dbReference>
<accession>A0AAN6JSF9</accession>
<dbReference type="Pfam" id="PF02801">
    <property type="entry name" value="Ketoacyl-synt_C"/>
    <property type="match status" value="1"/>
</dbReference>
<dbReference type="PROSITE" id="PS50075">
    <property type="entry name" value="CARRIER"/>
    <property type="match status" value="2"/>
</dbReference>
<feature type="region of interest" description="N-terminal hotdog fold" evidence="4">
    <location>
        <begin position="1229"/>
        <end position="1370"/>
    </location>
</feature>
<dbReference type="CDD" id="cd00833">
    <property type="entry name" value="PKS"/>
    <property type="match status" value="1"/>
</dbReference>
<dbReference type="SMART" id="SM00825">
    <property type="entry name" value="PKS_KS"/>
    <property type="match status" value="1"/>
</dbReference>
<feature type="domain" description="Carrier" evidence="6">
    <location>
        <begin position="1588"/>
        <end position="1665"/>
    </location>
</feature>
<feature type="region of interest" description="C-terminal hotdog fold" evidence="4">
    <location>
        <begin position="1393"/>
        <end position="1544"/>
    </location>
</feature>
<dbReference type="InterPro" id="IPR049900">
    <property type="entry name" value="PKS_mFAS_DH"/>
</dbReference>
<dbReference type="InterPro" id="IPR009081">
    <property type="entry name" value="PP-bd_ACP"/>
</dbReference>
<dbReference type="Pfam" id="PF16073">
    <property type="entry name" value="SAT"/>
    <property type="match status" value="1"/>
</dbReference>
<dbReference type="GO" id="GO:0006633">
    <property type="term" value="P:fatty acid biosynthetic process"/>
    <property type="evidence" value="ECO:0007669"/>
    <property type="project" value="TreeGrafter"/>
</dbReference>
<dbReference type="PANTHER" id="PTHR43775:SF37">
    <property type="entry name" value="SI:DKEY-61P9.11"/>
    <property type="match status" value="1"/>
</dbReference>
<keyword evidence="3" id="KW-0808">Transferase</keyword>
<dbReference type="GO" id="GO:0004312">
    <property type="term" value="F:fatty acid synthase activity"/>
    <property type="evidence" value="ECO:0007669"/>
    <property type="project" value="TreeGrafter"/>
</dbReference>
<dbReference type="GO" id="GO:0031177">
    <property type="term" value="F:phosphopantetheine binding"/>
    <property type="evidence" value="ECO:0007669"/>
    <property type="project" value="InterPro"/>
</dbReference>
<dbReference type="InterPro" id="IPR014031">
    <property type="entry name" value="Ketoacyl_synth_C"/>
</dbReference>
<dbReference type="GO" id="GO:0044550">
    <property type="term" value="P:secondary metabolite biosynthetic process"/>
    <property type="evidence" value="ECO:0007669"/>
    <property type="project" value="TreeGrafter"/>
</dbReference>
<evidence type="ECO:0000259" key="8">
    <source>
        <dbReference type="PROSITE" id="PS52019"/>
    </source>
</evidence>
<dbReference type="EMBL" id="JAPDMZ010000066">
    <property type="protein sequence ID" value="KAK0552226.1"/>
    <property type="molecule type" value="Genomic_DNA"/>
</dbReference>
<organism evidence="9 10">
    <name type="scientific">Tilletia horrida</name>
    <dbReference type="NCBI Taxonomy" id="155126"/>
    <lineage>
        <taxon>Eukaryota</taxon>
        <taxon>Fungi</taxon>
        <taxon>Dikarya</taxon>
        <taxon>Basidiomycota</taxon>
        <taxon>Ustilaginomycotina</taxon>
        <taxon>Exobasidiomycetes</taxon>
        <taxon>Tilletiales</taxon>
        <taxon>Tilletiaceae</taxon>
        <taxon>Tilletia</taxon>
    </lineage>
</organism>
<evidence type="ECO:0000313" key="9">
    <source>
        <dbReference type="EMBL" id="KAK0552226.1"/>
    </source>
</evidence>
<dbReference type="SUPFAM" id="SSF47336">
    <property type="entry name" value="ACP-like"/>
    <property type="match status" value="2"/>
</dbReference>
<dbReference type="PROSITE" id="PS52004">
    <property type="entry name" value="KS3_2"/>
    <property type="match status" value="1"/>
</dbReference>
<dbReference type="InterPro" id="IPR014030">
    <property type="entry name" value="Ketoacyl_synth_N"/>
</dbReference>
<dbReference type="InterPro" id="IPR016035">
    <property type="entry name" value="Acyl_Trfase/lysoPLipase"/>
</dbReference>
<dbReference type="InterPro" id="IPR036736">
    <property type="entry name" value="ACP-like_sf"/>
</dbReference>
<sequence length="2095" mass="224393">MSSSSVLVFGPQGTSPLPHLQHLIARAKTQPLLSAFFDLVAEALLADVDALPAIDLASLPPRVAFKSIANLVRRHERDEGVSAAVNGALICATNLAQYLASVEEDSELGRSVANAAAVSGYCTGFLAAAVVALDPTPAAVLRAGVEAVRLSFFIGLRSDQISRELVVDKAADTATALPWSYILLGVEMDRAEELVKTFNERQGVEGSASLFISAVTSPKNISVSGPPALLQVFASWITGPASPIKDQVNCSPIKITCAYHSPELGPEIADAVKTDVESRNITIFSSERMALKLYSTDDGKQVEVGQDGDLLQSTIANIVSKMCRWDLVADAITTDALAAPKGVTTTLVNIAFSGALIRELQMAAAATQADVPISVIDLFSRKTAAVPSASNGASITEPQHWPSCADKDDIAVISIACRFPGAQTPEQYWDLLQAQKQMITEIPKDRFDIDAYYGSGRNQTQVRHMGAISDADKFDCRFFNISPKEAEQKDPGHRAVMLCCTEALNKAGYAPDATPSFDPKRIGCWMGASSDDYRENASSAISSCELFVTRISKETERLGADLTIMPPSDFITGNIRAFVPGTVSFYNKWEGPSNSVDTGDSSSLTSLEHAINALRANQCDAALAGGVTYLTQPQMFIGLDKDGLLSHSGHNYTFGSNNDGTVRGEGVGVILLKRLSDAIAEKDNVLAILSGAGSAFSNDEKTEKATMTKLYRETAMINGIPLSSIVHVEASGHHTCAGEALEAQAIADAYSPKGRPITIGSVRPNIGACEAASGMASVIKAILALHNGKLPAQTGVPEPSRLNSAIAELEAGGKLQIPRSVADLPEIGQPRVIAINNSSIQHGHSVLFVKEAPIIPQPTTTDPRTAFPFVIAGKTASALANTRDRFVAWLSSAAGKAAKLSDISVTMTARRITTYPFRLSCTASTREELIESLKSAKTVEVGKSAGKVGFVFMGVDGDHAAAQLNVSTTFKDTAIWCKTQTEAMGFPNYLAKPEPNNARVRLFAVQMALLNLYKSWGIVPDVVAAQGLGIFTAAVAARALDVRTAIFLLNQAFVRPEALSKIPVASLLQPIQTEIMLPDGKIIEKGSQSLDVLAERLTSTELITSSSPAEPKLSPSFTWLSVGVEKTVPKDRLPTVVPSEPTWTLASRSVADLYKANITVNWGLFHREFLDSFRMLEMPTYAFDMQRFWIEYQDRNLLGHDDVDVTNEAAIVEEETEELESSELSAPSHSLLSACVRFELEDGNKVVAEYETPLADPLVMTFVAGHLVHGRGLVPATVWAEMALEVACDLSSRSNGGAETEESFEVRDLTMVNGLTLRDEDKVEDRLIVVSASGSLGPDGSVAITFKSRNPAGTLTDHLTCSVASASSANWQSEWKRVNRLVTARATGLKKEVGVISTRIAYERLFKVVVEYQPCYQGMKAVYLSADTFEACTEVMLNNEAPNGNFIVNPCLMDSLGQITGFVSNIAGHKDGCVYIANNVESMRFSPGFRERASADPHFTTYCQMSLEDGFCHGDVYFMSFATGEILGMMGGVRFRQVPLRVLEIMLPPKGAESKAASKKQIVKSAEPVAKQASVAEVPKPVAKPAAPAAPSLFKKCCAILVAELGVEESDLSDDADLADLGLDSLMSLVVLGQIRAESTLDIPNDLFLSVSTPGELKSWLASHGDAAEPAGVAVPETSAPKEAAPAAAAAAATQVEAAPAEPSGGAFTEAWEAIKEALVTELGVTEEEVEETSSLADLGVDSLLAMVVLGALRNVIDGVEFPNDLFLKCDSAAELKEWLASQTGADDSGATTPTVSSAPTLSEFQGDDTAQSVSTLAEEDGTMLKAPSITWPDVKVTKPILLQPGKRPDKQTIFLAPDGSGSSAVYVGLPELGGARVYALNSPFLRDAKNWTGGMEQLARWYLDSMRLVQPKGPYILGGWSFGGIISYYISCILCESEEPEDRISTLLLCDSPCPINYPALPLSIVDWIFGTKAFEDIAPPALTPTLLEHFRLTVDGLAVYKPMCHSNPGKIPKTSYISSQNGLGGKPEDVKEYNPTVTWLQNSRRGRGVDGWDELLGKNVSERPIETDHFRMMRKPDVEKLAAAIIEAWNASS</sequence>
<dbReference type="Pfam" id="PF14765">
    <property type="entry name" value="PS-DH"/>
    <property type="match status" value="1"/>
</dbReference>
<dbReference type="InterPro" id="IPR020841">
    <property type="entry name" value="PKS_Beta-ketoAc_synthase_dom"/>
</dbReference>
<comment type="caution">
    <text evidence="9">The sequence shown here is derived from an EMBL/GenBank/DDBJ whole genome shotgun (WGS) entry which is preliminary data.</text>
</comment>
<feature type="domain" description="Ketosynthase family 3 (KS3)" evidence="7">
    <location>
        <begin position="407"/>
        <end position="851"/>
    </location>
</feature>
<evidence type="ECO:0000259" key="6">
    <source>
        <dbReference type="PROSITE" id="PS50075"/>
    </source>
</evidence>
<reference evidence="9" key="1">
    <citation type="journal article" date="2023" name="PhytoFront">
        <title>Draft Genome Resources of Seven Strains of Tilletia horrida, Causal Agent of Kernel Smut of Rice.</title>
        <authorList>
            <person name="Khanal S."/>
            <person name="Antony Babu S."/>
            <person name="Zhou X.G."/>
        </authorList>
    </citation>
    <scope>NUCLEOTIDE SEQUENCE</scope>
    <source>
        <strain evidence="9">TX6</strain>
    </source>
</reference>
<dbReference type="Gene3D" id="3.40.47.10">
    <property type="match status" value="1"/>
</dbReference>
<dbReference type="InterPro" id="IPR032088">
    <property type="entry name" value="SAT"/>
</dbReference>
<dbReference type="Pfam" id="PF21089">
    <property type="entry name" value="PKS_DH_N"/>
    <property type="match status" value="1"/>
</dbReference>
<dbReference type="Gene3D" id="3.40.50.1820">
    <property type="entry name" value="alpha/beta hydrolase"/>
    <property type="match status" value="1"/>
</dbReference>
<feature type="active site" description="Proton donor; for dehydratase activity" evidence="4">
    <location>
        <position position="1454"/>
    </location>
</feature>
<evidence type="ECO:0000256" key="5">
    <source>
        <dbReference type="SAM" id="MobiDB-lite"/>
    </source>
</evidence>
<evidence type="ECO:0000256" key="3">
    <source>
        <dbReference type="ARBA" id="ARBA00022679"/>
    </source>
</evidence>
<feature type="region of interest" description="Disordered" evidence="5">
    <location>
        <begin position="1784"/>
        <end position="1809"/>
    </location>
</feature>
<dbReference type="SUPFAM" id="SSF52151">
    <property type="entry name" value="FabD/lysophospholipase-like"/>
    <property type="match status" value="1"/>
</dbReference>
<dbReference type="PROSITE" id="PS52019">
    <property type="entry name" value="PKS_MFAS_DH"/>
    <property type="match status" value="1"/>
</dbReference>
<dbReference type="Proteomes" id="UP001176517">
    <property type="component" value="Unassembled WGS sequence"/>
</dbReference>
<proteinExistence type="predicted"/>
<dbReference type="InterPro" id="IPR029058">
    <property type="entry name" value="AB_hydrolase_fold"/>
</dbReference>
<dbReference type="Pfam" id="PF00550">
    <property type="entry name" value="PP-binding"/>
    <property type="match status" value="2"/>
</dbReference>
<evidence type="ECO:0000313" key="10">
    <source>
        <dbReference type="Proteomes" id="UP001176517"/>
    </source>
</evidence>
<protein>
    <submittedName>
        <fullName evidence="9">Polyketide beta-ketoacyl-synthase</fullName>
    </submittedName>
</protein>
<dbReference type="SMART" id="SM00823">
    <property type="entry name" value="PKS_PP"/>
    <property type="match status" value="2"/>
</dbReference>
<dbReference type="InterPro" id="IPR020806">
    <property type="entry name" value="PKS_PP-bd"/>
</dbReference>
<dbReference type="InterPro" id="IPR049552">
    <property type="entry name" value="PKS_DH_N"/>
</dbReference>
<dbReference type="SUPFAM" id="SSF53901">
    <property type="entry name" value="Thiolase-like"/>
    <property type="match status" value="2"/>
</dbReference>
<dbReference type="InterPro" id="IPR020807">
    <property type="entry name" value="PKS_DH"/>
</dbReference>
<keyword evidence="10" id="KW-1185">Reference proteome</keyword>
<dbReference type="Gene3D" id="3.10.129.110">
    <property type="entry name" value="Polyketide synthase dehydratase"/>
    <property type="match status" value="1"/>
</dbReference>
<feature type="domain" description="PKS/mFAS DH" evidence="8">
    <location>
        <begin position="1229"/>
        <end position="1544"/>
    </location>
</feature>
<dbReference type="Pfam" id="PF00109">
    <property type="entry name" value="ketoacyl-synt"/>
    <property type="match status" value="1"/>
</dbReference>
<dbReference type="InterPro" id="IPR049551">
    <property type="entry name" value="PKS_DH_C"/>
</dbReference>
<feature type="domain" description="Carrier" evidence="6">
    <location>
        <begin position="1709"/>
        <end position="1784"/>
    </location>
</feature>
<dbReference type="NCBIfam" id="TIGR04532">
    <property type="entry name" value="PT_fungal_PKS"/>
    <property type="match status" value="1"/>
</dbReference>
<evidence type="ECO:0000256" key="1">
    <source>
        <dbReference type="ARBA" id="ARBA00022450"/>
    </source>
</evidence>
<keyword evidence="2" id="KW-0597">Phosphoprotein</keyword>
<dbReference type="InterPro" id="IPR016039">
    <property type="entry name" value="Thiolase-like"/>
</dbReference>
<dbReference type="InterPro" id="IPR050091">
    <property type="entry name" value="PKS_NRPS_Biosynth_Enz"/>
</dbReference>
<name>A0AAN6JSF9_9BASI</name>
<dbReference type="SUPFAM" id="SSF53474">
    <property type="entry name" value="alpha/beta-Hydrolases"/>
    <property type="match status" value="1"/>
</dbReference>
<dbReference type="InterPro" id="IPR001227">
    <property type="entry name" value="Ac_transferase_dom_sf"/>
</dbReference>
<keyword evidence="1" id="KW-0596">Phosphopantetheine</keyword>
<dbReference type="InterPro" id="IPR030918">
    <property type="entry name" value="PT_fungal_PKS"/>
</dbReference>
<evidence type="ECO:0000256" key="4">
    <source>
        <dbReference type="PROSITE-ProRule" id="PRU01363"/>
    </source>
</evidence>
<dbReference type="InterPro" id="IPR042104">
    <property type="entry name" value="PKS_dehydratase_sf"/>
</dbReference>
<dbReference type="Pfam" id="PF00975">
    <property type="entry name" value="Thioesterase"/>
    <property type="match status" value="1"/>
</dbReference>
<dbReference type="InterPro" id="IPR001031">
    <property type="entry name" value="Thioesterase"/>
</dbReference>